<name>A0A2W5EZC6_9SPHI</name>
<sequence length="59" mass="7001">MKIVKRNSDIYIGNAKKVIIVPGLPSNRTKTWSYTKEVDFFFINVKQTYKLLDIFMSWN</sequence>
<comment type="caution">
    <text evidence="1">The sequence shown here is derived from an EMBL/GenBank/DDBJ whole genome shotgun (WGS) entry which is preliminary data.</text>
</comment>
<gene>
    <name evidence="1" type="ORF">DI598_08105</name>
</gene>
<dbReference type="EMBL" id="QFOI01000116">
    <property type="protein sequence ID" value="PZP49335.1"/>
    <property type="molecule type" value="Genomic_DNA"/>
</dbReference>
<proteinExistence type="predicted"/>
<dbReference type="AlphaFoldDB" id="A0A2W5EZC6"/>
<evidence type="ECO:0000313" key="2">
    <source>
        <dbReference type="Proteomes" id="UP000249645"/>
    </source>
</evidence>
<reference evidence="1 2" key="1">
    <citation type="submission" date="2017-11" db="EMBL/GenBank/DDBJ databases">
        <title>Infants hospitalized years apart are colonized by the same room-sourced microbial strains.</title>
        <authorList>
            <person name="Brooks B."/>
            <person name="Olm M.R."/>
            <person name="Firek B.A."/>
            <person name="Baker R."/>
            <person name="Thomas B.C."/>
            <person name="Morowitz M.J."/>
            <person name="Banfield J.F."/>
        </authorList>
    </citation>
    <scope>NUCLEOTIDE SEQUENCE [LARGE SCALE GENOMIC DNA]</scope>
    <source>
        <strain evidence="1">S2_009_000_R2_76</strain>
    </source>
</reference>
<protein>
    <submittedName>
        <fullName evidence="1">Uncharacterized protein</fullName>
    </submittedName>
</protein>
<dbReference type="Proteomes" id="UP000249645">
    <property type="component" value="Unassembled WGS sequence"/>
</dbReference>
<evidence type="ECO:0000313" key="1">
    <source>
        <dbReference type="EMBL" id="PZP49335.1"/>
    </source>
</evidence>
<organism evidence="1 2">
    <name type="scientific">Pseudopedobacter saltans</name>
    <dbReference type="NCBI Taxonomy" id="151895"/>
    <lineage>
        <taxon>Bacteria</taxon>
        <taxon>Pseudomonadati</taxon>
        <taxon>Bacteroidota</taxon>
        <taxon>Sphingobacteriia</taxon>
        <taxon>Sphingobacteriales</taxon>
        <taxon>Sphingobacteriaceae</taxon>
        <taxon>Pseudopedobacter</taxon>
    </lineage>
</organism>
<accession>A0A2W5EZC6</accession>